<dbReference type="Proteomes" id="UP000005408">
    <property type="component" value="Unassembled WGS sequence"/>
</dbReference>
<dbReference type="EnsemblMetazoa" id="G5319.1">
    <property type="protein sequence ID" value="G5319.1:cds"/>
    <property type="gene ID" value="G5319"/>
</dbReference>
<organism evidence="2 3">
    <name type="scientific">Magallana gigas</name>
    <name type="common">Pacific oyster</name>
    <name type="synonym">Crassostrea gigas</name>
    <dbReference type="NCBI Taxonomy" id="29159"/>
    <lineage>
        <taxon>Eukaryota</taxon>
        <taxon>Metazoa</taxon>
        <taxon>Spiralia</taxon>
        <taxon>Lophotrochozoa</taxon>
        <taxon>Mollusca</taxon>
        <taxon>Bivalvia</taxon>
        <taxon>Autobranchia</taxon>
        <taxon>Pteriomorphia</taxon>
        <taxon>Ostreida</taxon>
        <taxon>Ostreoidea</taxon>
        <taxon>Ostreidae</taxon>
        <taxon>Magallana</taxon>
    </lineage>
</organism>
<evidence type="ECO:0000256" key="1">
    <source>
        <dbReference type="SAM" id="SignalP"/>
    </source>
</evidence>
<feature type="chain" id="PRO_5036494153" evidence="1">
    <location>
        <begin position="22"/>
        <end position="283"/>
    </location>
</feature>
<protein>
    <submittedName>
        <fullName evidence="2">Uncharacterized protein</fullName>
    </submittedName>
</protein>
<proteinExistence type="predicted"/>
<feature type="signal peptide" evidence="1">
    <location>
        <begin position="1"/>
        <end position="21"/>
    </location>
</feature>
<keyword evidence="1" id="KW-0732">Signal</keyword>
<evidence type="ECO:0000313" key="3">
    <source>
        <dbReference type="Proteomes" id="UP000005408"/>
    </source>
</evidence>
<accession>A0A8W8NHJ7</accession>
<keyword evidence="3" id="KW-1185">Reference proteome</keyword>
<sequence length="283" mass="30849">TMGLFSSFAVILIVNLTICHGWLLGSKSHPWDGLKVTWGINPFSSSSFVNMPRTESEAKSSGFTMISGCGHANFLGKRYMKNNDPAVILIYDVNGYIAGIQAGLPTTLSNGYPPANLKNQPLVQDGDKFYMTAYFVSPDSICTHGRTAGQFSSQGTGTDLYIQNSTDPMASIRIPHQESAIGSTAWVKGHCFPAMGVHYWYAATLDMSCDNFFPVFLLYNGGVLNAFGWAFQADLSSSRFEHPTTSSFAAFMNPVPQCLYNAGKLSTLHIYLNGNPQTDLICN</sequence>
<name>A0A8W8NHJ7_MAGGI</name>
<reference evidence="2" key="1">
    <citation type="submission" date="2022-08" db="UniProtKB">
        <authorList>
            <consortium name="EnsemblMetazoa"/>
        </authorList>
    </citation>
    <scope>IDENTIFICATION</scope>
    <source>
        <strain evidence="2">05x7-T-G4-1.051#20</strain>
    </source>
</reference>
<evidence type="ECO:0000313" key="2">
    <source>
        <dbReference type="EnsemblMetazoa" id="G5319.1:cds"/>
    </source>
</evidence>
<dbReference type="AlphaFoldDB" id="A0A8W8NHJ7"/>